<comment type="subcellular location">
    <subcellularLocation>
        <location evidence="1">Cell inner membrane</location>
        <topology evidence="1">Multi-pass membrane protein</topology>
    </subcellularLocation>
    <subcellularLocation>
        <location evidence="9">Cell membrane</location>
        <topology evidence="9">Multi-pass membrane protein</topology>
    </subcellularLocation>
</comment>
<evidence type="ECO:0000259" key="10">
    <source>
        <dbReference type="PROSITE" id="PS50928"/>
    </source>
</evidence>
<evidence type="ECO:0000256" key="1">
    <source>
        <dbReference type="ARBA" id="ARBA00004429"/>
    </source>
</evidence>
<name>W0PGP6_ADVMD</name>
<dbReference type="CDD" id="cd06261">
    <property type="entry name" value="TM_PBP2"/>
    <property type="match status" value="1"/>
</dbReference>
<dbReference type="InterPro" id="IPR051613">
    <property type="entry name" value="ABC_transp_permease_HisMQ"/>
</dbReference>
<dbReference type="PANTHER" id="PTHR30133">
    <property type="entry name" value="CATIONIC AMINO ACID TRANSPORTER, MEMBRANE COMPONENT"/>
    <property type="match status" value="1"/>
</dbReference>
<evidence type="ECO:0000256" key="2">
    <source>
        <dbReference type="ARBA" id="ARBA00010072"/>
    </source>
</evidence>
<evidence type="ECO:0000256" key="4">
    <source>
        <dbReference type="ARBA" id="ARBA00022475"/>
    </source>
</evidence>
<dbReference type="GO" id="GO:0043190">
    <property type="term" value="C:ATP-binding cassette (ABC) transporter complex"/>
    <property type="evidence" value="ECO:0007669"/>
    <property type="project" value="InterPro"/>
</dbReference>
<organism evidence="11 12">
    <name type="scientific">Advenella mimigardefordensis (strain DSM 17166 / LMG 22922 / DPN7)</name>
    <dbReference type="NCBI Taxonomy" id="1247726"/>
    <lineage>
        <taxon>Bacteria</taxon>
        <taxon>Pseudomonadati</taxon>
        <taxon>Pseudomonadota</taxon>
        <taxon>Betaproteobacteria</taxon>
        <taxon>Burkholderiales</taxon>
        <taxon>Alcaligenaceae</taxon>
    </lineage>
</organism>
<evidence type="ECO:0000256" key="9">
    <source>
        <dbReference type="RuleBase" id="RU363032"/>
    </source>
</evidence>
<keyword evidence="3 9" id="KW-0813">Transport</keyword>
<feature type="transmembrane region" description="Helical" evidence="9">
    <location>
        <begin position="191"/>
        <end position="213"/>
    </location>
</feature>
<feature type="transmembrane region" description="Helical" evidence="9">
    <location>
        <begin position="132"/>
        <end position="150"/>
    </location>
</feature>
<keyword evidence="8 9" id="KW-0472">Membrane</keyword>
<dbReference type="NCBIfam" id="TIGR01726">
    <property type="entry name" value="HEQRo_perm_3TM"/>
    <property type="match status" value="1"/>
</dbReference>
<evidence type="ECO:0000256" key="8">
    <source>
        <dbReference type="ARBA" id="ARBA00023136"/>
    </source>
</evidence>
<dbReference type="eggNOG" id="COG4215">
    <property type="taxonomic scope" value="Bacteria"/>
</dbReference>
<proteinExistence type="inferred from homology"/>
<dbReference type="InterPro" id="IPR010065">
    <property type="entry name" value="AA_ABC_transptr_permease_3TM"/>
</dbReference>
<keyword evidence="12" id="KW-1185">Reference proteome</keyword>
<dbReference type="InterPro" id="IPR035906">
    <property type="entry name" value="MetI-like_sf"/>
</dbReference>
<sequence>MIVRWPANNHVLCPSGTATNGLCIVKKYAQRHVMGNRMEEISLIGQYLPRILQGAILTLEIAVLSLVISVIIGLVGANMRLSRNRLLSRLGWLYSSVVRGVPDLIWMLMVYYSAQIGLNAITEAWDLDYFEISPFAAGVLTLSFIFGAYFTETFRGAIMAIPYGQIEAGHAYGMRGMQVLRRITFPLMMRFALPSVRNNWLVLTKATALVSIIGLDDMTRIAQQAGSATHLPFVFNTVSALLFLLLTTVSLYVFRYLDKHYQRGFVREDAHV</sequence>
<evidence type="ECO:0000256" key="7">
    <source>
        <dbReference type="ARBA" id="ARBA00022989"/>
    </source>
</evidence>
<protein>
    <submittedName>
        <fullName evidence="11">Putative histidine transport system permease protein HisQ</fullName>
    </submittedName>
</protein>
<dbReference type="SUPFAM" id="SSF161098">
    <property type="entry name" value="MetI-like"/>
    <property type="match status" value="1"/>
</dbReference>
<reference evidence="11 12" key="1">
    <citation type="journal article" date="2014" name="Microbiology">
        <title>Unravelling the complete genome sequence of Advenella mimigardefordensis strain DPN7T and novel insights in the catabolism of the xenobiotic polythioester precursor 3,3'-dithiodipropionate.</title>
        <authorList>
            <person name="Wubbeler J.H."/>
            <person name="Hiessl S."/>
            <person name="Schuldes J."/>
            <person name="Thurmer A."/>
            <person name="Daniel R."/>
            <person name="Steinbuchel A."/>
        </authorList>
    </citation>
    <scope>NUCLEOTIDE SEQUENCE [LARGE SCALE GENOMIC DNA]</scope>
    <source>
        <strain evidence="12">DSM 17166 / LMG 22922 / DPN7</strain>
    </source>
</reference>
<feature type="domain" description="ABC transmembrane type-1" evidence="10">
    <location>
        <begin position="55"/>
        <end position="254"/>
    </location>
</feature>
<dbReference type="KEGG" id="amim:MIM_c28370"/>
<evidence type="ECO:0000256" key="6">
    <source>
        <dbReference type="ARBA" id="ARBA00022692"/>
    </source>
</evidence>
<dbReference type="AlphaFoldDB" id="W0PGP6"/>
<evidence type="ECO:0000256" key="3">
    <source>
        <dbReference type="ARBA" id="ARBA00022448"/>
    </source>
</evidence>
<evidence type="ECO:0000313" key="12">
    <source>
        <dbReference type="Proteomes" id="UP000019095"/>
    </source>
</evidence>
<keyword evidence="7 9" id="KW-1133">Transmembrane helix</keyword>
<comment type="similarity">
    <text evidence="2">Belongs to the binding-protein-dependent transport system permease family. HisMQ subfamily.</text>
</comment>
<dbReference type="EMBL" id="CP003915">
    <property type="protein sequence ID" value="AHG64902.1"/>
    <property type="molecule type" value="Genomic_DNA"/>
</dbReference>
<evidence type="ECO:0000313" key="11">
    <source>
        <dbReference type="EMBL" id="AHG64902.1"/>
    </source>
</evidence>
<dbReference type="GO" id="GO:0022857">
    <property type="term" value="F:transmembrane transporter activity"/>
    <property type="evidence" value="ECO:0007669"/>
    <property type="project" value="InterPro"/>
</dbReference>
<accession>W0PGP6</accession>
<dbReference type="Proteomes" id="UP000019095">
    <property type="component" value="Chromosome"/>
</dbReference>
<dbReference type="STRING" id="1247726.MIM_c28370"/>
<evidence type="ECO:0000256" key="5">
    <source>
        <dbReference type="ARBA" id="ARBA00022519"/>
    </source>
</evidence>
<keyword evidence="5" id="KW-0997">Cell inner membrane</keyword>
<feature type="transmembrane region" description="Helical" evidence="9">
    <location>
        <begin position="91"/>
        <end position="112"/>
    </location>
</feature>
<dbReference type="PATRIC" id="fig|1247726.3.peg.3111"/>
<dbReference type="Gene3D" id="1.10.3720.10">
    <property type="entry name" value="MetI-like"/>
    <property type="match status" value="1"/>
</dbReference>
<dbReference type="HOGENOM" id="CLU_019602_1_4_4"/>
<gene>
    <name evidence="11" type="ORF">MIM_c28370</name>
</gene>
<keyword evidence="6 9" id="KW-0812">Transmembrane</keyword>
<dbReference type="Pfam" id="PF00528">
    <property type="entry name" value="BPD_transp_1"/>
    <property type="match status" value="1"/>
</dbReference>
<keyword evidence="4" id="KW-1003">Cell membrane</keyword>
<dbReference type="PROSITE" id="PS50928">
    <property type="entry name" value="ABC_TM1"/>
    <property type="match status" value="1"/>
</dbReference>
<dbReference type="InterPro" id="IPR000515">
    <property type="entry name" value="MetI-like"/>
</dbReference>
<feature type="transmembrane region" description="Helical" evidence="9">
    <location>
        <begin position="233"/>
        <end position="254"/>
    </location>
</feature>
<feature type="transmembrane region" description="Helical" evidence="9">
    <location>
        <begin position="55"/>
        <end position="79"/>
    </location>
</feature>